<name>A0A2K8U391_9GAMM</name>
<accession>A0A2K8U391</accession>
<evidence type="ECO:0000313" key="2">
    <source>
        <dbReference type="Proteomes" id="UP000232638"/>
    </source>
</evidence>
<keyword evidence="2" id="KW-1185">Reference proteome</keyword>
<organism evidence="1 2">
    <name type="scientific">Candidatus Thiodictyon syntrophicum</name>
    <dbReference type="NCBI Taxonomy" id="1166950"/>
    <lineage>
        <taxon>Bacteria</taxon>
        <taxon>Pseudomonadati</taxon>
        <taxon>Pseudomonadota</taxon>
        <taxon>Gammaproteobacteria</taxon>
        <taxon>Chromatiales</taxon>
        <taxon>Chromatiaceae</taxon>
        <taxon>Thiodictyon</taxon>
    </lineage>
</organism>
<dbReference type="KEGG" id="tsy:THSYN_03115"/>
<sequence>MAMTLAEETRKTLCDEFGVTGLVELIERDFEDISPAADVDRKKAALYAERNRGSVRLSAGRFYTATEYVEHIRKVKALNLP</sequence>
<gene>
    <name evidence="1" type="ORF">THSYN_03115</name>
</gene>
<protein>
    <submittedName>
        <fullName evidence="1">Uncharacterized protein</fullName>
    </submittedName>
</protein>
<dbReference type="Proteomes" id="UP000232638">
    <property type="component" value="Chromosome"/>
</dbReference>
<dbReference type="EMBL" id="CP020370">
    <property type="protein sequence ID" value="AUB80052.1"/>
    <property type="molecule type" value="Genomic_DNA"/>
</dbReference>
<reference evidence="1 2" key="1">
    <citation type="submission" date="2017-03" db="EMBL/GenBank/DDBJ databases">
        <title>Complete genome sequence of Candidatus 'Thiodictyon syntrophicum' sp. nov. strain Cad16T, a photolithoautotroph purple sulfur bacterium isolated from an alpine meromictic lake.</title>
        <authorList>
            <person name="Luedin S.M."/>
            <person name="Pothier J.F."/>
            <person name="Danza F."/>
            <person name="Storelli N."/>
            <person name="Wittwer M."/>
            <person name="Tonolla M."/>
        </authorList>
    </citation>
    <scope>NUCLEOTIDE SEQUENCE [LARGE SCALE GENOMIC DNA]</scope>
    <source>
        <strain evidence="1 2">Cad16T</strain>
    </source>
</reference>
<proteinExistence type="predicted"/>
<dbReference type="AlphaFoldDB" id="A0A2K8U391"/>
<evidence type="ECO:0000313" key="1">
    <source>
        <dbReference type="EMBL" id="AUB80052.1"/>
    </source>
</evidence>